<sequence length="238" mass="27453">MGKRKTLLQGATEIVISLIQRLKISPMYLSIVYAKSTIKGTFQMKQVKLEGPCKAPLEFQLQSTLQHFIITNLSFRLRSHATLGSFPWAVCGDFNTIITREEKKGGNPFNITDSTPFINCIDDCMLMDAGYSDNNFTWCNNHKKVSRKMWEILDRLLINNEWEELFKSTTVQHLARNGYGNMHCTFHYNKCDYQGQIILSLINHISSLKILCDEKFRSSDVPKCASLKLFKYDLVLHR</sequence>
<evidence type="ECO:0008006" key="3">
    <source>
        <dbReference type="Google" id="ProtNLM"/>
    </source>
</evidence>
<evidence type="ECO:0000313" key="1">
    <source>
        <dbReference type="EMBL" id="KAG5628289.1"/>
    </source>
</evidence>
<dbReference type="SUPFAM" id="SSF56219">
    <property type="entry name" value="DNase I-like"/>
    <property type="match status" value="1"/>
</dbReference>
<dbReference type="Gene3D" id="3.60.10.10">
    <property type="entry name" value="Endonuclease/exonuclease/phosphatase"/>
    <property type="match status" value="1"/>
</dbReference>
<dbReference type="PANTHER" id="PTHR33710:SF71">
    <property type="entry name" value="ENDONUCLEASE_EXONUCLEASE_PHOSPHATASE DOMAIN-CONTAINING PROTEIN"/>
    <property type="match status" value="1"/>
</dbReference>
<dbReference type="InterPro" id="IPR036691">
    <property type="entry name" value="Endo/exonu/phosph_ase_sf"/>
</dbReference>
<name>A0A9J6AVA5_SOLCO</name>
<dbReference type="Proteomes" id="UP000824120">
    <property type="component" value="Chromosome 1"/>
</dbReference>
<dbReference type="EMBL" id="JACXVP010000001">
    <property type="protein sequence ID" value="KAG5628289.1"/>
    <property type="molecule type" value="Genomic_DNA"/>
</dbReference>
<comment type="caution">
    <text evidence="1">The sequence shown here is derived from an EMBL/GenBank/DDBJ whole genome shotgun (WGS) entry which is preliminary data.</text>
</comment>
<proteinExistence type="predicted"/>
<accession>A0A9J6AVA5</accession>
<dbReference type="AlphaFoldDB" id="A0A9J6AVA5"/>
<reference evidence="1 2" key="1">
    <citation type="submission" date="2020-09" db="EMBL/GenBank/DDBJ databases">
        <title>De no assembly of potato wild relative species, Solanum commersonii.</title>
        <authorList>
            <person name="Cho K."/>
        </authorList>
    </citation>
    <scope>NUCLEOTIDE SEQUENCE [LARGE SCALE GENOMIC DNA]</scope>
    <source>
        <strain evidence="1">LZ3.2</strain>
        <tissue evidence="1">Leaf</tissue>
    </source>
</reference>
<protein>
    <recommendedName>
        <fullName evidence="3">Endonuclease/exonuclease/phosphatase domain-containing protein</fullName>
    </recommendedName>
</protein>
<dbReference type="PANTHER" id="PTHR33710">
    <property type="entry name" value="BNAC02G09200D PROTEIN"/>
    <property type="match status" value="1"/>
</dbReference>
<organism evidence="1 2">
    <name type="scientific">Solanum commersonii</name>
    <name type="common">Commerson's wild potato</name>
    <name type="synonym">Commerson's nightshade</name>
    <dbReference type="NCBI Taxonomy" id="4109"/>
    <lineage>
        <taxon>Eukaryota</taxon>
        <taxon>Viridiplantae</taxon>
        <taxon>Streptophyta</taxon>
        <taxon>Embryophyta</taxon>
        <taxon>Tracheophyta</taxon>
        <taxon>Spermatophyta</taxon>
        <taxon>Magnoliopsida</taxon>
        <taxon>eudicotyledons</taxon>
        <taxon>Gunneridae</taxon>
        <taxon>Pentapetalae</taxon>
        <taxon>asterids</taxon>
        <taxon>lamiids</taxon>
        <taxon>Solanales</taxon>
        <taxon>Solanaceae</taxon>
        <taxon>Solanoideae</taxon>
        <taxon>Solaneae</taxon>
        <taxon>Solanum</taxon>
    </lineage>
</organism>
<dbReference type="OrthoDB" id="999895at2759"/>
<gene>
    <name evidence="1" type="ORF">H5410_000006</name>
</gene>
<evidence type="ECO:0000313" key="2">
    <source>
        <dbReference type="Proteomes" id="UP000824120"/>
    </source>
</evidence>
<keyword evidence="2" id="KW-1185">Reference proteome</keyword>